<accession>E0S5R9</accession>
<feature type="transmembrane region" description="Helical" evidence="1">
    <location>
        <begin position="30"/>
        <end position="52"/>
    </location>
</feature>
<evidence type="ECO:0000313" key="3">
    <source>
        <dbReference type="Proteomes" id="UP000002313"/>
    </source>
</evidence>
<dbReference type="EMBL" id="CP001943">
    <property type="protein sequence ID" value="ADM11054.1"/>
    <property type="molecule type" value="Genomic_DNA"/>
</dbReference>
<dbReference type="KEGG" id="ein:Eint_020550"/>
<evidence type="ECO:0000313" key="2">
    <source>
        <dbReference type="EMBL" id="ADM11054.1"/>
    </source>
</evidence>
<keyword evidence="3" id="KW-1185">Reference proteome</keyword>
<feature type="transmembrane region" description="Helical" evidence="1">
    <location>
        <begin position="7"/>
        <end position="24"/>
    </location>
</feature>
<keyword evidence="1" id="KW-0472">Membrane</keyword>
<dbReference type="VEuPathDB" id="MicrosporidiaDB:Eint_020550"/>
<organism evidence="2 3">
    <name type="scientific">Encephalitozoon intestinalis (strain ATCC 50506)</name>
    <name type="common">Microsporidian parasite</name>
    <name type="synonym">Septata intestinalis</name>
    <dbReference type="NCBI Taxonomy" id="876142"/>
    <lineage>
        <taxon>Eukaryota</taxon>
        <taxon>Fungi</taxon>
        <taxon>Fungi incertae sedis</taxon>
        <taxon>Microsporidia</taxon>
        <taxon>Unikaryonidae</taxon>
        <taxon>Encephalitozoon</taxon>
    </lineage>
</organism>
<evidence type="ECO:0000256" key="1">
    <source>
        <dbReference type="SAM" id="Phobius"/>
    </source>
</evidence>
<reference evidence="2 3" key="1">
    <citation type="journal article" date="2010" name="Nat. Commun.">
        <title>The complete sequence of the smallest known nuclear genome from the microsporidian Encephalitozoon intestinalis.</title>
        <authorList>
            <person name="Corradi N."/>
            <person name="Pombert J.-F."/>
            <person name="Farinelli L."/>
            <person name="Didier E.S."/>
            <person name="Keeling P.J."/>
        </authorList>
    </citation>
    <scope>NUCLEOTIDE SEQUENCE [LARGE SCALE GENOMIC DNA]</scope>
    <source>
        <strain evidence="2 3">ATCC 50506</strain>
    </source>
</reference>
<name>E0S5R9_ENCIT</name>
<dbReference type="RefSeq" id="XP_003072414.1">
    <property type="nucleotide sequence ID" value="XM_003072368.1"/>
</dbReference>
<gene>
    <name evidence="2" type="ORF">Eint_020550</name>
</gene>
<sequence length="188" mass="21329">MDKFHSLAIKALLTFILTTGVFVNEGSFKMPLWIGLLPAVLFNPAVAVYFYVKRMEYKKRFLRKTYNPGNRALLGFAFGEVLSIMPFYCISEYWKTMLLNITLVAILSILPMVDSSGRRTIQLERNEEFFKIGFLRVEHVEGGDVCLNKGEVVQILDHSGGSTTVRKSDGRVFTIEDSYIDDGIDIVL</sequence>
<dbReference type="OrthoDB" id="2188462at2759"/>
<protein>
    <submittedName>
        <fullName evidence="2">Uncharacterized protein</fullName>
    </submittedName>
</protein>
<dbReference type="GeneID" id="9698811"/>
<dbReference type="AlphaFoldDB" id="E0S5R9"/>
<keyword evidence="1" id="KW-0812">Transmembrane</keyword>
<dbReference type="HOGENOM" id="CLU_123985_0_0_1"/>
<dbReference type="Proteomes" id="UP000002313">
    <property type="component" value="Chromosome II"/>
</dbReference>
<reference evidence="2 3" key="2">
    <citation type="journal article" date="2012" name="Proc. Natl. Acad. Sci. U.S.A.">
        <title>Gain and loss of multiple functionally related, horizontally transferred genes in the reduced genomes of two microsporidian parasites.</title>
        <authorList>
            <person name="Pombert J.-F."/>
            <person name="Selman M."/>
            <person name="Burki F."/>
            <person name="Bardell F.T."/>
            <person name="Farinelli L."/>
            <person name="Solter L.F."/>
            <person name="Whitman D.W."/>
            <person name="Weiss L.M."/>
            <person name="Corradi N."/>
            <person name="Keeling P.J."/>
        </authorList>
    </citation>
    <scope>NUCLEOTIDE SEQUENCE [LARGE SCALE GENOMIC DNA]</scope>
    <source>
        <strain evidence="2 3">ATCC 50506</strain>
    </source>
</reference>
<proteinExistence type="predicted"/>
<keyword evidence="1" id="KW-1133">Transmembrane helix</keyword>
<feature type="transmembrane region" description="Helical" evidence="1">
    <location>
        <begin position="72"/>
        <end position="90"/>
    </location>
</feature>